<accession>D0N8T4</accession>
<protein>
    <recommendedName>
        <fullName evidence="3">CST complex subunit CTC1</fullName>
    </recommendedName>
</protein>
<proteinExistence type="predicted"/>
<evidence type="ECO:0000313" key="1">
    <source>
        <dbReference type="EMBL" id="EEY53969.1"/>
    </source>
</evidence>
<dbReference type="OrthoDB" id="75320at2759"/>
<reference evidence="2" key="1">
    <citation type="journal article" date="2009" name="Nature">
        <title>Genome sequence and analysis of the Irish potato famine pathogen Phytophthora infestans.</title>
        <authorList>
            <consortium name="The Broad Institute Genome Sequencing Platform"/>
            <person name="Haas B.J."/>
            <person name="Kamoun S."/>
            <person name="Zody M.C."/>
            <person name="Jiang R.H."/>
            <person name="Handsaker R.E."/>
            <person name="Cano L.M."/>
            <person name="Grabherr M."/>
            <person name="Kodira C.D."/>
            <person name="Raffaele S."/>
            <person name="Torto-Alalibo T."/>
            <person name="Bozkurt T.O."/>
            <person name="Ah-Fong A.M."/>
            <person name="Alvarado L."/>
            <person name="Anderson V.L."/>
            <person name="Armstrong M.R."/>
            <person name="Avrova A."/>
            <person name="Baxter L."/>
            <person name="Beynon J."/>
            <person name="Boevink P.C."/>
            <person name="Bollmann S.R."/>
            <person name="Bos J.I."/>
            <person name="Bulone V."/>
            <person name="Cai G."/>
            <person name="Cakir C."/>
            <person name="Carrington J.C."/>
            <person name="Chawner M."/>
            <person name="Conti L."/>
            <person name="Costanzo S."/>
            <person name="Ewan R."/>
            <person name="Fahlgren N."/>
            <person name="Fischbach M.A."/>
            <person name="Fugelstad J."/>
            <person name="Gilroy E.M."/>
            <person name="Gnerre S."/>
            <person name="Green P.J."/>
            <person name="Grenville-Briggs L.J."/>
            <person name="Griffith J."/>
            <person name="Grunwald N.J."/>
            <person name="Horn K."/>
            <person name="Horner N.R."/>
            <person name="Hu C.H."/>
            <person name="Huitema E."/>
            <person name="Jeong D.H."/>
            <person name="Jones A.M."/>
            <person name="Jones J.D."/>
            <person name="Jones R.W."/>
            <person name="Karlsson E.K."/>
            <person name="Kunjeti S.G."/>
            <person name="Lamour K."/>
            <person name="Liu Z."/>
            <person name="Ma L."/>
            <person name="Maclean D."/>
            <person name="Chibucos M.C."/>
            <person name="McDonald H."/>
            <person name="McWalters J."/>
            <person name="Meijer H.J."/>
            <person name="Morgan W."/>
            <person name="Morris P.F."/>
            <person name="Munro C.A."/>
            <person name="O'Neill K."/>
            <person name="Ospina-Giraldo M."/>
            <person name="Pinzon A."/>
            <person name="Pritchard L."/>
            <person name="Ramsahoye B."/>
            <person name="Ren Q."/>
            <person name="Restrepo S."/>
            <person name="Roy S."/>
            <person name="Sadanandom A."/>
            <person name="Savidor A."/>
            <person name="Schornack S."/>
            <person name="Schwartz D.C."/>
            <person name="Schumann U.D."/>
            <person name="Schwessinger B."/>
            <person name="Seyer L."/>
            <person name="Sharpe T."/>
            <person name="Silvar C."/>
            <person name="Song J."/>
            <person name="Studholme D.J."/>
            <person name="Sykes S."/>
            <person name="Thines M."/>
            <person name="van de Vondervoort P.J."/>
            <person name="Phuntumart V."/>
            <person name="Wawra S."/>
            <person name="Weide R."/>
            <person name="Win J."/>
            <person name="Young C."/>
            <person name="Zhou S."/>
            <person name="Fry W."/>
            <person name="Meyers B.C."/>
            <person name="van West P."/>
            <person name="Ristaino J."/>
            <person name="Govers F."/>
            <person name="Birch P.R."/>
            <person name="Whisson S.C."/>
            <person name="Judelson H.S."/>
            <person name="Nusbaum C."/>
        </authorList>
    </citation>
    <scope>NUCLEOTIDE SEQUENCE [LARGE SCALE GENOMIC DNA]</scope>
    <source>
        <strain evidence="2">T30-4</strain>
    </source>
</reference>
<dbReference type="InParanoid" id="D0N8T4"/>
<dbReference type="Proteomes" id="UP000006643">
    <property type="component" value="Unassembled WGS sequence"/>
</dbReference>
<evidence type="ECO:0008006" key="3">
    <source>
        <dbReference type="Google" id="ProtNLM"/>
    </source>
</evidence>
<gene>
    <name evidence="1" type="ORF">PITG_07649</name>
</gene>
<organism evidence="1 2">
    <name type="scientific">Phytophthora infestans (strain T30-4)</name>
    <name type="common">Potato late blight agent</name>
    <dbReference type="NCBI Taxonomy" id="403677"/>
    <lineage>
        <taxon>Eukaryota</taxon>
        <taxon>Sar</taxon>
        <taxon>Stramenopiles</taxon>
        <taxon>Oomycota</taxon>
        <taxon>Peronosporomycetes</taxon>
        <taxon>Peronosporales</taxon>
        <taxon>Peronosporaceae</taxon>
        <taxon>Phytophthora</taxon>
    </lineage>
</organism>
<dbReference type="VEuPathDB" id="FungiDB:PITG_07649"/>
<dbReference type="OMA" id="DFHRQSM"/>
<dbReference type="eggNOG" id="ENOG502QVQ3">
    <property type="taxonomic scope" value="Eukaryota"/>
</dbReference>
<dbReference type="AlphaFoldDB" id="D0N8T4"/>
<name>D0N8T4_PHYIT</name>
<dbReference type="KEGG" id="pif:PITG_07649"/>
<dbReference type="EMBL" id="DS028128">
    <property type="protein sequence ID" value="EEY53969.1"/>
    <property type="molecule type" value="Genomic_DNA"/>
</dbReference>
<evidence type="ECO:0000313" key="2">
    <source>
        <dbReference type="Proteomes" id="UP000006643"/>
    </source>
</evidence>
<dbReference type="GeneID" id="9462689"/>
<sequence>MRWNVFLRPGKVVLLTDLVKVHSRECAMFLLQATHRQTSCRILDFEGQVCRLLWDECIELQGPQDGRVIVCLLHFPYTHELVRLRKGATIRVSAAHVLRWPTPVGGNLVLGLCPRSHLAVTSYSNPSEHCIAIGTRSRRGKTHKKWSSLGDFHRQSMVLSMWLLEVLELLDSKFFFVVMKSPRHSGLCF</sequence>
<keyword evidence="2" id="KW-1185">Reference proteome</keyword>
<dbReference type="RefSeq" id="XP_002904600.1">
    <property type="nucleotide sequence ID" value="XM_002904554.1"/>
</dbReference>
<dbReference type="HOGENOM" id="CLU_1437035_0_0_1"/>